<evidence type="ECO:0000256" key="1">
    <source>
        <dbReference type="SAM" id="MobiDB-lite"/>
    </source>
</evidence>
<name>A0AAV7WM22_PLEWA</name>
<feature type="region of interest" description="Disordered" evidence="1">
    <location>
        <begin position="118"/>
        <end position="200"/>
    </location>
</feature>
<evidence type="ECO:0000313" key="3">
    <source>
        <dbReference type="Proteomes" id="UP001066276"/>
    </source>
</evidence>
<comment type="caution">
    <text evidence="2">The sequence shown here is derived from an EMBL/GenBank/DDBJ whole genome shotgun (WGS) entry which is preliminary data.</text>
</comment>
<dbReference type="Proteomes" id="UP001066276">
    <property type="component" value="Chromosome 1_1"/>
</dbReference>
<dbReference type="EMBL" id="JANPWB010000001">
    <property type="protein sequence ID" value="KAJ1215137.1"/>
    <property type="molecule type" value="Genomic_DNA"/>
</dbReference>
<accession>A0AAV7WM22</accession>
<dbReference type="AlphaFoldDB" id="A0AAV7WM22"/>
<evidence type="ECO:0000313" key="2">
    <source>
        <dbReference type="EMBL" id="KAJ1215137.1"/>
    </source>
</evidence>
<gene>
    <name evidence="2" type="ORF">NDU88_002746</name>
</gene>
<protein>
    <submittedName>
        <fullName evidence="2">Uncharacterized protein</fullName>
    </submittedName>
</protein>
<sequence>MVCTAPYHKLTMREAGVDSHACGTFNNTSTIHLPVPPLSLVLHGMVWCVLLPAGICSPALCLRQPACLFLNGPAAVDCTAACIGDWQAQQSSLCGLAAPSGGALQRQPDLDMVSMDRAMSGDRRDSGGAGAAETPGVVPMFPGQSRDSVSHPSPHRSELELQNTEQPGSPVWEEPSTMTATPVPPRGRVECPRPQTSTHL</sequence>
<keyword evidence="3" id="KW-1185">Reference proteome</keyword>
<reference evidence="2" key="1">
    <citation type="journal article" date="2022" name="bioRxiv">
        <title>Sequencing and chromosome-scale assembly of the giantPleurodeles waltlgenome.</title>
        <authorList>
            <person name="Brown T."/>
            <person name="Elewa A."/>
            <person name="Iarovenko S."/>
            <person name="Subramanian E."/>
            <person name="Araus A.J."/>
            <person name="Petzold A."/>
            <person name="Susuki M."/>
            <person name="Suzuki K.-i.T."/>
            <person name="Hayashi T."/>
            <person name="Toyoda A."/>
            <person name="Oliveira C."/>
            <person name="Osipova E."/>
            <person name="Leigh N.D."/>
            <person name="Simon A."/>
            <person name="Yun M.H."/>
        </authorList>
    </citation>
    <scope>NUCLEOTIDE SEQUENCE</scope>
    <source>
        <strain evidence="2">20211129_DDA</strain>
        <tissue evidence="2">Liver</tissue>
    </source>
</reference>
<proteinExistence type="predicted"/>
<organism evidence="2 3">
    <name type="scientific">Pleurodeles waltl</name>
    <name type="common">Iberian ribbed newt</name>
    <dbReference type="NCBI Taxonomy" id="8319"/>
    <lineage>
        <taxon>Eukaryota</taxon>
        <taxon>Metazoa</taxon>
        <taxon>Chordata</taxon>
        <taxon>Craniata</taxon>
        <taxon>Vertebrata</taxon>
        <taxon>Euteleostomi</taxon>
        <taxon>Amphibia</taxon>
        <taxon>Batrachia</taxon>
        <taxon>Caudata</taxon>
        <taxon>Salamandroidea</taxon>
        <taxon>Salamandridae</taxon>
        <taxon>Pleurodelinae</taxon>
        <taxon>Pleurodeles</taxon>
    </lineage>
</organism>